<dbReference type="AlphaFoldDB" id="A0A4S2JTF7"/>
<feature type="non-terminal residue" evidence="1">
    <location>
        <position position="1"/>
    </location>
</feature>
<name>A0A4S2JTF7_OPIFE</name>
<protein>
    <submittedName>
        <fullName evidence="1">Uncharacterized protein</fullName>
    </submittedName>
</protein>
<keyword evidence="2" id="KW-1185">Reference proteome</keyword>
<feature type="non-terminal residue" evidence="1">
    <location>
        <position position="124"/>
    </location>
</feature>
<dbReference type="EMBL" id="SJOL01012729">
    <property type="protein sequence ID" value="TGZ38786.1"/>
    <property type="molecule type" value="Genomic_DNA"/>
</dbReference>
<evidence type="ECO:0000313" key="2">
    <source>
        <dbReference type="Proteomes" id="UP000308267"/>
    </source>
</evidence>
<sequence length="124" mass="14251">FQVGLFRPPTQCVIHIAVQDVVRHTEISTAMFSTVQSLSSYLHVRTLGTNYDAIAVRTHVNQELKFCSESSEPDHFQMFILERQVVRWSIVLSVRTDFWLDICNPNEKSVWLCTLLPSREGNSP</sequence>
<organism evidence="1 2">
    <name type="scientific">Opisthorchis felineus</name>
    <dbReference type="NCBI Taxonomy" id="147828"/>
    <lineage>
        <taxon>Eukaryota</taxon>
        <taxon>Metazoa</taxon>
        <taxon>Spiralia</taxon>
        <taxon>Lophotrochozoa</taxon>
        <taxon>Platyhelminthes</taxon>
        <taxon>Trematoda</taxon>
        <taxon>Digenea</taxon>
        <taxon>Opisthorchiida</taxon>
        <taxon>Opisthorchiata</taxon>
        <taxon>Opisthorchiidae</taxon>
        <taxon>Opisthorchis</taxon>
    </lineage>
</organism>
<reference evidence="1 2" key="1">
    <citation type="journal article" date="2019" name="BMC Genomics">
        <title>New insights from Opisthorchis felineus genome: update on genomics of the epidemiologically important liver flukes.</title>
        <authorList>
            <person name="Ershov N.I."/>
            <person name="Mordvinov V.A."/>
            <person name="Prokhortchouk E.B."/>
            <person name="Pakharukova M.Y."/>
            <person name="Gunbin K.V."/>
            <person name="Ustyantsev K."/>
            <person name="Genaev M.A."/>
            <person name="Blinov A.G."/>
            <person name="Mazur A."/>
            <person name="Boulygina E."/>
            <person name="Tsygankova S."/>
            <person name="Khrameeva E."/>
            <person name="Chekanov N."/>
            <person name="Fan G."/>
            <person name="Xiao A."/>
            <person name="Zhang H."/>
            <person name="Xu X."/>
            <person name="Yang H."/>
            <person name="Solovyev V."/>
            <person name="Lee S.M."/>
            <person name="Liu X."/>
            <person name="Afonnikov D.A."/>
            <person name="Skryabin K.G."/>
        </authorList>
    </citation>
    <scope>NUCLEOTIDE SEQUENCE [LARGE SCALE GENOMIC DNA]</scope>
    <source>
        <strain evidence="1">AK-0245</strain>
        <tissue evidence="1">Whole organism</tissue>
    </source>
</reference>
<comment type="caution">
    <text evidence="1">The sequence shown here is derived from an EMBL/GenBank/DDBJ whole genome shotgun (WGS) entry which is preliminary data.</text>
</comment>
<gene>
    <name evidence="1" type="ORF">CRM22_011265</name>
</gene>
<proteinExistence type="predicted"/>
<accession>A0A4S2JTF7</accession>
<evidence type="ECO:0000313" key="1">
    <source>
        <dbReference type="EMBL" id="TGZ38786.1"/>
    </source>
</evidence>
<dbReference type="Proteomes" id="UP000308267">
    <property type="component" value="Unassembled WGS sequence"/>
</dbReference>